<evidence type="ECO:0000256" key="3">
    <source>
        <dbReference type="ARBA" id="ARBA00022490"/>
    </source>
</evidence>
<dbReference type="GO" id="GO:0005737">
    <property type="term" value="C:cytoplasm"/>
    <property type="evidence" value="ECO:0007669"/>
    <property type="project" value="UniProtKB-SubCell"/>
</dbReference>
<dbReference type="EMBL" id="CH991564">
    <property type="protein sequence ID" value="EDQ86646.1"/>
    <property type="molecule type" value="Genomic_DNA"/>
</dbReference>
<dbReference type="PANTHER" id="PTHR17616">
    <property type="entry name" value="YES-ASSOCIATED PROTEIN YAP1 FAMILY MEMBER"/>
    <property type="match status" value="1"/>
</dbReference>
<keyword evidence="4" id="KW-0539">Nucleus</keyword>
<dbReference type="Pfam" id="PF00397">
    <property type="entry name" value="WW"/>
    <property type="match status" value="1"/>
</dbReference>
<evidence type="ECO:0000259" key="6">
    <source>
        <dbReference type="PROSITE" id="PS50020"/>
    </source>
</evidence>
<proteinExistence type="predicted"/>
<feature type="compositionally biased region" description="Polar residues" evidence="5">
    <location>
        <begin position="320"/>
        <end position="329"/>
    </location>
</feature>
<sequence length="469" mass="50258">MATSPLPLGQGAWSSLPAPSSLVRHGIPKLILHHPVPANLPHGWDCRVAPDGHVFYVDHVNKVTQWSPPGVTSQVASATASTPTLSSFKSQDPTTISATAHTLPEPDPFAPLSLEAASHKKNGYQAQKAPSPHHGKLDTSLPQDPFDFEPQLATAHLPSRRFLSPTNVMDLVSPQTMDAIERYAVSLRALEPPCQDVEYDFDPIDLPLSSRAARQVSPTGQTAILYQYTMPVQAKPSKAPATRRFLSLSMPTSPMLEAQSCATHQTPSPAQHPRHSKSLDIVKAANCKAPTPTPSRIKPDVFAFDDLPLASAAASPVPSSCELTAQNDPLANLGTPPPTSTKVTRVPPSSRRHLVSSPHEGGSREQHLLQRRLGCKRPSLSAESMFDPFDASLMETKAITPSKSARSHCVGALSFMEATPSRPTGQLHPGLPNSLSPHTRMLRSAIPPSPIGLSTAPRRLASAKRSLLA</sequence>
<dbReference type="GO" id="GO:0003713">
    <property type="term" value="F:transcription coactivator activity"/>
    <property type="evidence" value="ECO:0000318"/>
    <property type="project" value="GO_Central"/>
</dbReference>
<organism evidence="7 8">
    <name type="scientific">Monosiga brevicollis</name>
    <name type="common">Choanoflagellate</name>
    <dbReference type="NCBI Taxonomy" id="81824"/>
    <lineage>
        <taxon>Eukaryota</taxon>
        <taxon>Choanoflagellata</taxon>
        <taxon>Craspedida</taxon>
        <taxon>Salpingoecidae</taxon>
        <taxon>Monosiga</taxon>
    </lineage>
</organism>
<dbReference type="InterPro" id="IPR051583">
    <property type="entry name" value="YAP1"/>
</dbReference>
<dbReference type="Proteomes" id="UP000001357">
    <property type="component" value="Unassembled WGS sequence"/>
</dbReference>
<dbReference type="Gene3D" id="2.20.70.10">
    <property type="match status" value="1"/>
</dbReference>
<dbReference type="RefSeq" id="XP_001748482.1">
    <property type="nucleotide sequence ID" value="XM_001748430.1"/>
</dbReference>
<dbReference type="InParanoid" id="A9V724"/>
<name>A9V724_MONBE</name>
<feature type="region of interest" description="Disordered" evidence="5">
    <location>
        <begin position="320"/>
        <end position="367"/>
    </location>
</feature>
<dbReference type="SMART" id="SM00456">
    <property type="entry name" value="WW"/>
    <property type="match status" value="1"/>
</dbReference>
<dbReference type="SUPFAM" id="SSF51045">
    <property type="entry name" value="WW domain"/>
    <property type="match status" value="1"/>
</dbReference>
<feature type="compositionally biased region" description="Low complexity" evidence="5">
    <location>
        <begin position="76"/>
        <end position="87"/>
    </location>
</feature>
<keyword evidence="3" id="KW-0963">Cytoplasm</keyword>
<dbReference type="CDD" id="cd00201">
    <property type="entry name" value="WW"/>
    <property type="match status" value="1"/>
</dbReference>
<dbReference type="GeneID" id="5893729"/>
<comment type="subcellular location">
    <subcellularLocation>
        <location evidence="2">Cytoplasm</location>
    </subcellularLocation>
    <subcellularLocation>
        <location evidence="1">Nucleus</location>
    </subcellularLocation>
</comment>
<feature type="compositionally biased region" description="Polar residues" evidence="5">
    <location>
        <begin position="88"/>
        <end position="100"/>
    </location>
</feature>
<dbReference type="PROSITE" id="PS50020">
    <property type="entry name" value="WW_DOMAIN_2"/>
    <property type="match status" value="1"/>
</dbReference>
<protein>
    <recommendedName>
        <fullName evidence="6">WW domain-containing protein</fullName>
    </recommendedName>
</protein>
<evidence type="ECO:0000313" key="8">
    <source>
        <dbReference type="Proteomes" id="UP000001357"/>
    </source>
</evidence>
<evidence type="ECO:0000256" key="1">
    <source>
        <dbReference type="ARBA" id="ARBA00004123"/>
    </source>
</evidence>
<dbReference type="GO" id="GO:0045944">
    <property type="term" value="P:positive regulation of transcription by RNA polymerase II"/>
    <property type="evidence" value="ECO:0000318"/>
    <property type="project" value="GO_Central"/>
</dbReference>
<accession>A9V724</accession>
<dbReference type="GO" id="GO:0005634">
    <property type="term" value="C:nucleus"/>
    <property type="evidence" value="ECO:0007669"/>
    <property type="project" value="UniProtKB-SubCell"/>
</dbReference>
<dbReference type="AlphaFoldDB" id="A9V724"/>
<dbReference type="GO" id="GO:0035329">
    <property type="term" value="P:hippo signaling"/>
    <property type="evidence" value="ECO:0000318"/>
    <property type="project" value="GO_Central"/>
</dbReference>
<evidence type="ECO:0000256" key="4">
    <source>
        <dbReference type="ARBA" id="ARBA00023242"/>
    </source>
</evidence>
<evidence type="ECO:0000256" key="5">
    <source>
        <dbReference type="SAM" id="MobiDB-lite"/>
    </source>
</evidence>
<dbReference type="PANTHER" id="PTHR17616:SF8">
    <property type="entry name" value="TRANSCRIPTIONAL COACTIVATOR YORKIE"/>
    <property type="match status" value="1"/>
</dbReference>
<keyword evidence="8" id="KW-1185">Reference proteome</keyword>
<feature type="domain" description="WW" evidence="6">
    <location>
        <begin position="38"/>
        <end position="71"/>
    </location>
</feature>
<feature type="region of interest" description="Disordered" evidence="5">
    <location>
        <begin position="70"/>
        <end position="110"/>
    </location>
</feature>
<dbReference type="InterPro" id="IPR001202">
    <property type="entry name" value="WW_dom"/>
</dbReference>
<evidence type="ECO:0000313" key="7">
    <source>
        <dbReference type="EMBL" id="EDQ86646.1"/>
    </source>
</evidence>
<dbReference type="InterPro" id="IPR036020">
    <property type="entry name" value="WW_dom_sf"/>
</dbReference>
<dbReference type="PROSITE" id="PS01159">
    <property type="entry name" value="WW_DOMAIN_1"/>
    <property type="match status" value="1"/>
</dbReference>
<reference evidence="7 8" key="1">
    <citation type="journal article" date="2008" name="Nature">
        <title>The genome of the choanoflagellate Monosiga brevicollis and the origin of metazoans.</title>
        <authorList>
            <consortium name="JGI Sequencing"/>
            <person name="King N."/>
            <person name="Westbrook M.J."/>
            <person name="Young S.L."/>
            <person name="Kuo A."/>
            <person name="Abedin M."/>
            <person name="Chapman J."/>
            <person name="Fairclough S."/>
            <person name="Hellsten U."/>
            <person name="Isogai Y."/>
            <person name="Letunic I."/>
            <person name="Marr M."/>
            <person name="Pincus D."/>
            <person name="Putnam N."/>
            <person name="Rokas A."/>
            <person name="Wright K.J."/>
            <person name="Zuzow R."/>
            <person name="Dirks W."/>
            <person name="Good M."/>
            <person name="Goodstein D."/>
            <person name="Lemons D."/>
            <person name="Li W."/>
            <person name="Lyons J.B."/>
            <person name="Morris A."/>
            <person name="Nichols S."/>
            <person name="Richter D.J."/>
            <person name="Salamov A."/>
            <person name="Bork P."/>
            <person name="Lim W.A."/>
            <person name="Manning G."/>
            <person name="Miller W.T."/>
            <person name="McGinnis W."/>
            <person name="Shapiro H."/>
            <person name="Tjian R."/>
            <person name="Grigoriev I.V."/>
            <person name="Rokhsar D."/>
        </authorList>
    </citation>
    <scope>NUCLEOTIDE SEQUENCE [LARGE SCALE GENOMIC DNA]</scope>
    <source>
        <strain evidence="8">MX1 / ATCC 50154</strain>
    </source>
</reference>
<dbReference type="KEGG" id="mbr:MONBRDRAFT_28055"/>
<gene>
    <name evidence="7" type="ORF">MONBRDRAFT_28055</name>
</gene>
<evidence type="ECO:0000256" key="2">
    <source>
        <dbReference type="ARBA" id="ARBA00004496"/>
    </source>
</evidence>